<sequence length="93" mass="10358">DVFEAEFIKDFRGPDGKLFVNRGNKVRLTFSIHLDFFNPNGITYRGAHNSIGVISCANLALDSSIRYLPENMFLAGIIPGPSEPKGDQMDHFV</sequence>
<gene>
    <name evidence="1" type="ORF">C8J55DRAFT_378499</name>
</gene>
<name>A0A9W9DEQ5_9AGAR</name>
<evidence type="ECO:0000313" key="1">
    <source>
        <dbReference type="EMBL" id="KAJ4465796.1"/>
    </source>
</evidence>
<evidence type="ECO:0000313" key="2">
    <source>
        <dbReference type="Proteomes" id="UP001150238"/>
    </source>
</evidence>
<feature type="non-terminal residue" evidence="1">
    <location>
        <position position="93"/>
    </location>
</feature>
<reference evidence="1" key="2">
    <citation type="journal article" date="2023" name="Proc. Natl. Acad. Sci. U.S.A.">
        <title>A global phylogenomic analysis of the shiitake genus Lentinula.</title>
        <authorList>
            <person name="Sierra-Patev S."/>
            <person name="Min B."/>
            <person name="Naranjo-Ortiz M."/>
            <person name="Looney B."/>
            <person name="Konkel Z."/>
            <person name="Slot J.C."/>
            <person name="Sakamoto Y."/>
            <person name="Steenwyk J.L."/>
            <person name="Rokas A."/>
            <person name="Carro J."/>
            <person name="Camarero S."/>
            <person name="Ferreira P."/>
            <person name="Molpeceres G."/>
            <person name="Ruiz-Duenas F.J."/>
            <person name="Serrano A."/>
            <person name="Henrissat B."/>
            <person name="Drula E."/>
            <person name="Hughes K.W."/>
            <person name="Mata J.L."/>
            <person name="Ishikawa N.K."/>
            <person name="Vargas-Isla R."/>
            <person name="Ushijima S."/>
            <person name="Smith C.A."/>
            <person name="Donoghue J."/>
            <person name="Ahrendt S."/>
            <person name="Andreopoulos W."/>
            <person name="He G."/>
            <person name="LaButti K."/>
            <person name="Lipzen A."/>
            <person name="Ng V."/>
            <person name="Riley R."/>
            <person name="Sandor L."/>
            <person name="Barry K."/>
            <person name="Martinez A.T."/>
            <person name="Xiao Y."/>
            <person name="Gibbons J.G."/>
            <person name="Terashima K."/>
            <person name="Grigoriev I.V."/>
            <person name="Hibbett D."/>
        </authorList>
    </citation>
    <scope>NUCLEOTIDE SEQUENCE</scope>
    <source>
        <strain evidence="1">Sp2 HRB7682 ss15</strain>
    </source>
</reference>
<accession>A0A9W9DEQ5</accession>
<dbReference type="EMBL" id="JANVFS010000048">
    <property type="protein sequence ID" value="KAJ4465796.1"/>
    <property type="molecule type" value="Genomic_DNA"/>
</dbReference>
<protein>
    <submittedName>
        <fullName evidence="1">Uncharacterized protein</fullName>
    </submittedName>
</protein>
<dbReference type="AlphaFoldDB" id="A0A9W9DEQ5"/>
<organism evidence="1 2">
    <name type="scientific">Lentinula lateritia</name>
    <dbReference type="NCBI Taxonomy" id="40482"/>
    <lineage>
        <taxon>Eukaryota</taxon>
        <taxon>Fungi</taxon>
        <taxon>Dikarya</taxon>
        <taxon>Basidiomycota</taxon>
        <taxon>Agaricomycotina</taxon>
        <taxon>Agaricomycetes</taxon>
        <taxon>Agaricomycetidae</taxon>
        <taxon>Agaricales</taxon>
        <taxon>Marasmiineae</taxon>
        <taxon>Omphalotaceae</taxon>
        <taxon>Lentinula</taxon>
    </lineage>
</organism>
<reference evidence="1" key="1">
    <citation type="submission" date="2022-08" db="EMBL/GenBank/DDBJ databases">
        <authorList>
            <consortium name="DOE Joint Genome Institute"/>
            <person name="Min B."/>
            <person name="Riley R."/>
            <person name="Sierra-Patev S."/>
            <person name="Naranjo-Ortiz M."/>
            <person name="Looney B."/>
            <person name="Konkel Z."/>
            <person name="Slot J.C."/>
            <person name="Sakamoto Y."/>
            <person name="Steenwyk J.L."/>
            <person name="Rokas A."/>
            <person name="Carro J."/>
            <person name="Camarero S."/>
            <person name="Ferreira P."/>
            <person name="Molpeceres G."/>
            <person name="Ruiz-Duenas F.J."/>
            <person name="Serrano A."/>
            <person name="Henrissat B."/>
            <person name="Drula E."/>
            <person name="Hughes K.W."/>
            <person name="Mata J.L."/>
            <person name="Ishikawa N.K."/>
            <person name="Vargas-Isla R."/>
            <person name="Ushijima S."/>
            <person name="Smith C.A."/>
            <person name="Ahrendt S."/>
            <person name="Andreopoulos W."/>
            <person name="He G."/>
            <person name="Labutti K."/>
            <person name="Lipzen A."/>
            <person name="Ng V."/>
            <person name="Sandor L."/>
            <person name="Barry K."/>
            <person name="Martinez A.T."/>
            <person name="Xiao Y."/>
            <person name="Gibbons J.G."/>
            <person name="Terashima K."/>
            <person name="Hibbett D.S."/>
            <person name="Grigoriev I.V."/>
        </authorList>
    </citation>
    <scope>NUCLEOTIDE SEQUENCE</scope>
    <source>
        <strain evidence="1">Sp2 HRB7682 ss15</strain>
    </source>
</reference>
<proteinExistence type="predicted"/>
<dbReference type="Proteomes" id="UP001150238">
    <property type="component" value="Unassembled WGS sequence"/>
</dbReference>
<feature type="non-terminal residue" evidence="1">
    <location>
        <position position="1"/>
    </location>
</feature>
<comment type="caution">
    <text evidence="1">The sequence shown here is derived from an EMBL/GenBank/DDBJ whole genome shotgun (WGS) entry which is preliminary data.</text>
</comment>